<dbReference type="EMBL" id="CADIKK010000053">
    <property type="protein sequence ID" value="CAB3807819.1"/>
    <property type="molecule type" value="Genomic_DNA"/>
</dbReference>
<dbReference type="Pfam" id="PF08808">
    <property type="entry name" value="RES"/>
    <property type="match status" value="1"/>
</dbReference>
<evidence type="ECO:0000313" key="2">
    <source>
        <dbReference type="EMBL" id="CAB3807819.1"/>
    </source>
</evidence>
<dbReference type="InterPro" id="IPR014914">
    <property type="entry name" value="RES_dom"/>
</dbReference>
<name>A0A6S7BPJ0_9BURK</name>
<evidence type="ECO:0000259" key="1">
    <source>
        <dbReference type="Pfam" id="PF08808"/>
    </source>
</evidence>
<protein>
    <recommendedName>
        <fullName evidence="1">RES domain-containing protein</fullName>
    </recommendedName>
</protein>
<evidence type="ECO:0000313" key="3">
    <source>
        <dbReference type="Proteomes" id="UP000494365"/>
    </source>
</evidence>
<sequence length="110" mass="12374">MPPGTLVSYQLTVDPVVDFTSGYQGGIWSALWEDFYCDWRGCWFNQRIEPPSWIIGDEVIATGAKGILFRSRLSPEGVNLVLYVDDLAPADRLEVHDPQGSLPRDQSSWT</sequence>
<accession>A0A6S7BPJ0</accession>
<organism evidence="2 3">
    <name type="scientific">Paraburkholderia ultramafica</name>
    <dbReference type="NCBI Taxonomy" id="1544867"/>
    <lineage>
        <taxon>Bacteria</taxon>
        <taxon>Pseudomonadati</taxon>
        <taxon>Pseudomonadota</taxon>
        <taxon>Betaproteobacteria</taxon>
        <taxon>Burkholderiales</taxon>
        <taxon>Burkholderiaceae</taxon>
        <taxon>Paraburkholderia</taxon>
    </lineage>
</organism>
<proteinExistence type="predicted"/>
<dbReference type="Proteomes" id="UP000494365">
    <property type="component" value="Unassembled WGS sequence"/>
</dbReference>
<gene>
    <name evidence="2" type="ORF">LMG28614_06676</name>
</gene>
<feature type="domain" description="RES" evidence="1">
    <location>
        <begin position="3"/>
        <end position="105"/>
    </location>
</feature>
<reference evidence="2 3" key="1">
    <citation type="submission" date="2020-04" db="EMBL/GenBank/DDBJ databases">
        <authorList>
            <person name="De Canck E."/>
        </authorList>
    </citation>
    <scope>NUCLEOTIDE SEQUENCE [LARGE SCALE GENOMIC DNA]</scope>
    <source>
        <strain evidence="2 3">LMG 28614</strain>
    </source>
</reference>
<dbReference type="AlphaFoldDB" id="A0A6S7BPJ0"/>
<keyword evidence="3" id="KW-1185">Reference proteome</keyword>